<feature type="transmembrane region" description="Helical" evidence="1">
    <location>
        <begin position="12"/>
        <end position="36"/>
    </location>
</feature>
<dbReference type="AlphaFoldDB" id="A0A1Q5U8N6"/>
<feature type="transmembrane region" description="Helical" evidence="1">
    <location>
        <begin position="205"/>
        <end position="221"/>
    </location>
</feature>
<dbReference type="EMBL" id="MKGR01000002">
    <property type="protein sequence ID" value="OKP08819.1"/>
    <property type="molecule type" value="Genomic_DNA"/>
</dbReference>
<protein>
    <submittedName>
        <fullName evidence="4">Putative acetyltransferase</fullName>
    </submittedName>
</protein>
<keyword evidence="1" id="KW-0812">Transmembrane</keyword>
<proteinExistence type="predicted"/>
<feature type="transmembrane region" description="Helical" evidence="1">
    <location>
        <begin position="174"/>
        <end position="193"/>
    </location>
</feature>
<comment type="caution">
    <text evidence="4">The sequence shown here is derived from an EMBL/GenBank/DDBJ whole genome shotgun (WGS) entry which is preliminary data.</text>
</comment>
<feature type="domain" description="Acyltransferase 3" evidence="2">
    <location>
        <begin position="6"/>
        <end position="301"/>
    </location>
</feature>
<sequence>MSVVLFHFNSSYLPGGFAGVDVFFVISGFLMTSIIFRGIENNNFSILKFFQARARRIVPALVAVIAIVLLLGYLFFEPLTYQLVGKHGLSSLLFVSNIVYANESGYFDSDAFSKLFLHTWSLSVEWQFYIIYPIILVVLSKFLSVKNIKRIILALTVLSLLLCIYISTKDSVMSYFMLYTRAWEMLFGGLAFLYPVSLESSKKRIVEILGISLIILSFIIFSNENLWPSYNALLPVIGAYLCILSNNEKTLLSNTVFQKIGLWSYSIYLVHWPFIVFFKKINIEVNFVIYLISIIIIAFLIFNTIEKRRNYKYGLLSIFLISMASSYMVSMDGLGFRVDDNYKLTKKEFHREYFGGSAIRQASDIQYFNIGDREEPRAIITGDSFSRQYMNSFKNEKFKAIGIFKDGCFITPNYYSKFDDNDDRVCILRYNNLIKVMENHPKTDIILSMSWGDYKLTNRINGDKLNGDVNKTIVNELAELIKIGGNERHYYIIGKTNGSKSSSFECLARNNLPVNRLMSPCPSESNREKIKINDDIRHLESMFNNVTFIDPNDILCKNGKCLLLDKKNHPIYSDNSHLSIYGSDIVVKYIIDKIN</sequence>
<feature type="transmembrane region" description="Helical" evidence="1">
    <location>
        <begin position="126"/>
        <end position="144"/>
    </location>
</feature>
<dbReference type="Pfam" id="PF01757">
    <property type="entry name" value="Acyl_transf_3"/>
    <property type="match status" value="1"/>
</dbReference>
<evidence type="ECO:0000259" key="3">
    <source>
        <dbReference type="Pfam" id="PF19040"/>
    </source>
</evidence>
<feature type="transmembrane region" description="Helical" evidence="1">
    <location>
        <begin position="57"/>
        <end position="76"/>
    </location>
</feature>
<dbReference type="GO" id="GO:0016020">
    <property type="term" value="C:membrane"/>
    <property type="evidence" value="ECO:0007669"/>
    <property type="project" value="TreeGrafter"/>
</dbReference>
<keyword evidence="4" id="KW-0808">Transferase</keyword>
<dbReference type="PANTHER" id="PTHR23028:SF53">
    <property type="entry name" value="ACYL_TRANSF_3 DOMAIN-CONTAINING PROTEIN"/>
    <property type="match status" value="1"/>
</dbReference>
<dbReference type="GO" id="GO:0009103">
    <property type="term" value="P:lipopolysaccharide biosynthetic process"/>
    <property type="evidence" value="ECO:0007669"/>
    <property type="project" value="TreeGrafter"/>
</dbReference>
<dbReference type="Proteomes" id="UP000186277">
    <property type="component" value="Unassembled WGS sequence"/>
</dbReference>
<feature type="transmembrane region" description="Helical" evidence="1">
    <location>
        <begin position="287"/>
        <end position="305"/>
    </location>
</feature>
<evidence type="ECO:0000313" key="5">
    <source>
        <dbReference type="Proteomes" id="UP000186277"/>
    </source>
</evidence>
<accession>A0A1Q5U8N6</accession>
<feature type="transmembrane region" description="Helical" evidence="1">
    <location>
        <begin position="256"/>
        <end position="275"/>
    </location>
</feature>
<evidence type="ECO:0000259" key="2">
    <source>
        <dbReference type="Pfam" id="PF01757"/>
    </source>
</evidence>
<dbReference type="Pfam" id="PF19040">
    <property type="entry name" value="SGNH"/>
    <property type="match status" value="1"/>
</dbReference>
<dbReference type="InterPro" id="IPR002656">
    <property type="entry name" value="Acyl_transf_3_dom"/>
</dbReference>
<gene>
    <name evidence="4" type="ORF">Xentx_00490</name>
</gene>
<keyword evidence="1" id="KW-0472">Membrane</keyword>
<dbReference type="InterPro" id="IPR050879">
    <property type="entry name" value="Acyltransferase_3"/>
</dbReference>
<evidence type="ECO:0000313" key="4">
    <source>
        <dbReference type="EMBL" id="OKP08819.1"/>
    </source>
</evidence>
<evidence type="ECO:0000256" key="1">
    <source>
        <dbReference type="SAM" id="Phobius"/>
    </source>
</evidence>
<feature type="transmembrane region" description="Helical" evidence="1">
    <location>
        <begin position="312"/>
        <end position="329"/>
    </location>
</feature>
<organism evidence="4 5">
    <name type="scientific">Xenorhabdus thuongxuanensis</name>
    <dbReference type="NCBI Taxonomy" id="1873484"/>
    <lineage>
        <taxon>Bacteria</taxon>
        <taxon>Pseudomonadati</taxon>
        <taxon>Pseudomonadota</taxon>
        <taxon>Gammaproteobacteria</taxon>
        <taxon>Enterobacterales</taxon>
        <taxon>Morganellaceae</taxon>
        <taxon>Xenorhabdus</taxon>
    </lineage>
</organism>
<reference evidence="4 5" key="1">
    <citation type="submission" date="2016-09" db="EMBL/GenBank/DDBJ databases">
        <title>Xenorhabdus thuongxuanensis sp. nov. and Xenorhabdus eapokensis sp. nov., isolated from Steinernema species.</title>
        <authorList>
            <person name="Kaempfer P."/>
            <person name="Tobias N.J."/>
            <person name="Phan Ke L."/>
            <person name="Bode H.B."/>
            <person name="Glaeser S.P."/>
        </authorList>
    </citation>
    <scope>NUCLEOTIDE SEQUENCE [LARGE SCALE GENOMIC DNA]</scope>
    <source>
        <strain evidence="4 5">30TX1</strain>
    </source>
</reference>
<dbReference type="GO" id="GO:0016747">
    <property type="term" value="F:acyltransferase activity, transferring groups other than amino-acyl groups"/>
    <property type="evidence" value="ECO:0007669"/>
    <property type="project" value="InterPro"/>
</dbReference>
<feature type="transmembrane region" description="Helical" evidence="1">
    <location>
        <begin position="151"/>
        <end position="168"/>
    </location>
</feature>
<dbReference type="PANTHER" id="PTHR23028">
    <property type="entry name" value="ACETYLTRANSFERASE"/>
    <property type="match status" value="1"/>
</dbReference>
<keyword evidence="1" id="KW-1133">Transmembrane helix</keyword>
<name>A0A1Q5U8N6_9GAMM</name>
<keyword evidence="5" id="KW-1185">Reference proteome</keyword>
<dbReference type="InterPro" id="IPR043968">
    <property type="entry name" value="SGNH"/>
</dbReference>
<feature type="domain" description="SGNH" evidence="3">
    <location>
        <begin position="366"/>
        <end position="589"/>
    </location>
</feature>
<feature type="transmembrane region" description="Helical" evidence="1">
    <location>
        <begin position="227"/>
        <end position="244"/>
    </location>
</feature>